<dbReference type="EC" id="2.7.1.67" evidence="9"/>
<evidence type="ECO:0000256" key="5">
    <source>
        <dbReference type="ARBA" id="ARBA00022741"/>
    </source>
</evidence>
<evidence type="ECO:0000256" key="9">
    <source>
        <dbReference type="RuleBase" id="RU367084"/>
    </source>
</evidence>
<protein>
    <recommendedName>
        <fullName evidence="9">Phosphatidylinositol 4-kinase type 2</fullName>
        <ecNumber evidence="9">2.7.1.67</ecNumber>
    </recommendedName>
</protein>
<evidence type="ECO:0000256" key="3">
    <source>
        <dbReference type="ARBA" id="ARBA00022475"/>
    </source>
</evidence>
<dbReference type="GO" id="GO:0005765">
    <property type="term" value="C:lysosomal membrane"/>
    <property type="evidence" value="ECO:0007669"/>
    <property type="project" value="TreeGrafter"/>
</dbReference>
<dbReference type="GO" id="GO:0005886">
    <property type="term" value="C:plasma membrane"/>
    <property type="evidence" value="ECO:0007669"/>
    <property type="project" value="UniProtKB-SubCell"/>
</dbReference>
<keyword evidence="4 9" id="KW-0808">Transferase</keyword>
<keyword evidence="5 9" id="KW-0547">Nucleotide-binding</keyword>
<dbReference type="PANTHER" id="PTHR12865">
    <property type="entry name" value="PHOSPHATIDYLINOSITOL 4-KINASE TYPE-II"/>
    <property type="match status" value="1"/>
</dbReference>
<evidence type="ECO:0000256" key="1">
    <source>
        <dbReference type="ARBA" id="ARBA00004236"/>
    </source>
</evidence>
<dbReference type="PANTHER" id="PTHR12865:SF1">
    <property type="entry name" value="PHOSPHATIDYLINOSITOL 4-KINASE TYPE 2"/>
    <property type="match status" value="1"/>
</dbReference>
<comment type="similarity">
    <text evidence="2 9">Belongs to the PI3/PI4-kinase family. Type II PI4K subfamily.</text>
</comment>
<evidence type="ECO:0000256" key="6">
    <source>
        <dbReference type="ARBA" id="ARBA00022777"/>
    </source>
</evidence>
<comment type="catalytic activity">
    <reaction evidence="9">
        <text>a 1,2-diacyl-sn-glycero-3-phospho-(1D-myo-inositol) + ATP = a 1,2-diacyl-sn-glycero-3-phospho-(1D-myo-inositol 4-phosphate) + ADP + H(+)</text>
        <dbReference type="Rhea" id="RHEA:19877"/>
        <dbReference type="ChEBI" id="CHEBI:15378"/>
        <dbReference type="ChEBI" id="CHEBI:30616"/>
        <dbReference type="ChEBI" id="CHEBI:57880"/>
        <dbReference type="ChEBI" id="CHEBI:58178"/>
        <dbReference type="ChEBI" id="CHEBI:456216"/>
        <dbReference type="EC" id="2.7.1.67"/>
    </reaction>
</comment>
<dbReference type="AlphaFoldDB" id="A0A7R8ZEU6"/>
<sequence>MLLSNWAWKMEPGSPDLLPFDSEEVWLFEDDTAEQAFKDKPPSPSSRAQVATKLLQDLDDLIKKVFSGWDHSSQHHSKLCHVASFTGGTVTSSRHTAQEPLQPFNVKDVWWGVLEMMASTPNQRQQQAPSNVLNPVVETCHILSHHIPHSLSLAQEGSFQMFVDGFKDADYWLRRFEVEPLPAKVQRDFQLKFERLVVLDYIIRNTDRGNDNWLIKYDQPNIQSLNTANGAELEDATVRCCYILMGHLMWVVVEIIILLIARTPDFMGQTGHGTFPFNTPVATDISKTSPIVFSEKCML</sequence>
<dbReference type="GO" id="GO:0007032">
    <property type="term" value="P:endosome organization"/>
    <property type="evidence" value="ECO:0007669"/>
    <property type="project" value="TreeGrafter"/>
</dbReference>
<dbReference type="InterPro" id="IPR000403">
    <property type="entry name" value="PI3/4_kinase_cat_dom"/>
</dbReference>
<accession>A0A7R8ZEU6</accession>
<dbReference type="GO" id="GO:0004430">
    <property type="term" value="F:1-phosphatidylinositol 4-kinase activity"/>
    <property type="evidence" value="ECO:0007669"/>
    <property type="project" value="UniProtKB-UniRule"/>
</dbReference>
<evidence type="ECO:0000256" key="4">
    <source>
        <dbReference type="ARBA" id="ARBA00022679"/>
    </source>
</evidence>
<name>A0A7R8ZEU6_TIMDO</name>
<proteinExistence type="inferred from homology"/>
<dbReference type="GO" id="GO:0046854">
    <property type="term" value="P:phosphatidylinositol phosphate biosynthetic process"/>
    <property type="evidence" value="ECO:0007669"/>
    <property type="project" value="UniProtKB-UniRule"/>
</dbReference>
<keyword evidence="6 9" id="KW-0418">Kinase</keyword>
<dbReference type="GO" id="GO:0005524">
    <property type="term" value="F:ATP binding"/>
    <property type="evidence" value="ECO:0007669"/>
    <property type="project" value="UniProtKB-UniRule"/>
</dbReference>
<keyword evidence="8 9" id="KW-0472">Membrane</keyword>
<evidence type="ECO:0000256" key="7">
    <source>
        <dbReference type="ARBA" id="ARBA00022840"/>
    </source>
</evidence>
<dbReference type="InterPro" id="IPR039756">
    <property type="entry name" value="Lsb6/PI4K2"/>
</dbReference>
<dbReference type="GO" id="GO:0007030">
    <property type="term" value="P:Golgi organization"/>
    <property type="evidence" value="ECO:0007669"/>
    <property type="project" value="TreeGrafter"/>
</dbReference>
<dbReference type="Pfam" id="PF00454">
    <property type="entry name" value="PI3_PI4_kinase"/>
    <property type="match status" value="1"/>
</dbReference>
<organism evidence="11">
    <name type="scientific">Timema douglasi</name>
    <name type="common">Walking stick</name>
    <dbReference type="NCBI Taxonomy" id="61478"/>
    <lineage>
        <taxon>Eukaryota</taxon>
        <taxon>Metazoa</taxon>
        <taxon>Ecdysozoa</taxon>
        <taxon>Arthropoda</taxon>
        <taxon>Hexapoda</taxon>
        <taxon>Insecta</taxon>
        <taxon>Pterygota</taxon>
        <taxon>Neoptera</taxon>
        <taxon>Polyneoptera</taxon>
        <taxon>Phasmatodea</taxon>
        <taxon>Timematodea</taxon>
        <taxon>Timematoidea</taxon>
        <taxon>Timematidae</taxon>
        <taxon>Timema</taxon>
    </lineage>
</organism>
<reference evidence="11" key="1">
    <citation type="submission" date="2020-11" db="EMBL/GenBank/DDBJ databases">
        <authorList>
            <person name="Tran Van P."/>
        </authorList>
    </citation>
    <scope>NUCLEOTIDE SEQUENCE</scope>
</reference>
<evidence type="ECO:0000259" key="10">
    <source>
        <dbReference type="Pfam" id="PF00454"/>
    </source>
</evidence>
<evidence type="ECO:0000256" key="8">
    <source>
        <dbReference type="ARBA" id="ARBA00023136"/>
    </source>
</evidence>
<feature type="domain" description="PI3K/PI4K catalytic" evidence="10">
    <location>
        <begin position="155"/>
        <end position="216"/>
    </location>
</feature>
<dbReference type="GO" id="GO:0005802">
    <property type="term" value="C:trans-Golgi network"/>
    <property type="evidence" value="ECO:0007669"/>
    <property type="project" value="TreeGrafter"/>
</dbReference>
<comment type="subcellular location">
    <subcellularLocation>
        <location evidence="1">Cell membrane</location>
    </subcellularLocation>
    <subcellularLocation>
        <location evidence="9">Membrane</location>
        <topology evidence="9">Peripheral membrane protein</topology>
    </subcellularLocation>
</comment>
<evidence type="ECO:0000313" key="11">
    <source>
        <dbReference type="EMBL" id="CAD7202774.1"/>
    </source>
</evidence>
<gene>
    <name evidence="11" type="ORF">TDIB3V08_LOCUS8954</name>
</gene>
<keyword evidence="7 9" id="KW-0067">ATP-binding</keyword>
<dbReference type="EMBL" id="OA569788">
    <property type="protein sequence ID" value="CAD7202774.1"/>
    <property type="molecule type" value="Genomic_DNA"/>
</dbReference>
<keyword evidence="3" id="KW-1003">Cell membrane</keyword>
<evidence type="ECO:0000256" key="2">
    <source>
        <dbReference type="ARBA" id="ARBA00008941"/>
    </source>
</evidence>
<dbReference type="GO" id="GO:0005768">
    <property type="term" value="C:endosome"/>
    <property type="evidence" value="ECO:0007669"/>
    <property type="project" value="TreeGrafter"/>
</dbReference>